<keyword evidence="3" id="KW-1003">Cell membrane</keyword>
<comment type="subcellular location">
    <subcellularLocation>
        <location evidence="1">Cell membrane</location>
        <topology evidence="1">Multi-pass membrane protein</topology>
    </subcellularLocation>
</comment>
<dbReference type="Gene3D" id="6.10.140.1330">
    <property type="match status" value="1"/>
</dbReference>
<dbReference type="PANTHER" id="PTHR10110:SF86">
    <property type="entry name" value="SODIUM_HYDROGEN EXCHANGER 7"/>
    <property type="match status" value="1"/>
</dbReference>
<accession>A0A2C6KDY9</accession>
<dbReference type="InterPro" id="IPR006153">
    <property type="entry name" value="Cation/H_exchanger_TM"/>
</dbReference>
<comment type="caution">
    <text evidence="11">The sequence shown here is derived from an EMBL/GenBank/DDBJ whole genome shotgun (WGS) entry which is preliminary data.</text>
</comment>
<dbReference type="GeneID" id="94434886"/>
<dbReference type="GO" id="GO:0051453">
    <property type="term" value="P:regulation of intracellular pH"/>
    <property type="evidence" value="ECO:0007669"/>
    <property type="project" value="TreeGrafter"/>
</dbReference>
<keyword evidence="6" id="KW-0915">Sodium</keyword>
<dbReference type="PANTHER" id="PTHR10110">
    <property type="entry name" value="SODIUM/HYDROGEN EXCHANGER"/>
    <property type="match status" value="1"/>
</dbReference>
<dbReference type="GO" id="GO:0015386">
    <property type="term" value="F:potassium:proton antiporter activity"/>
    <property type="evidence" value="ECO:0007669"/>
    <property type="project" value="TreeGrafter"/>
</dbReference>
<evidence type="ECO:0000256" key="9">
    <source>
        <dbReference type="ARBA" id="ARBA00023201"/>
    </source>
</evidence>
<evidence type="ECO:0000256" key="4">
    <source>
        <dbReference type="ARBA" id="ARBA00022692"/>
    </source>
</evidence>
<evidence type="ECO:0000256" key="1">
    <source>
        <dbReference type="ARBA" id="ARBA00004651"/>
    </source>
</evidence>
<evidence type="ECO:0000313" key="12">
    <source>
        <dbReference type="Proteomes" id="UP000221165"/>
    </source>
</evidence>
<evidence type="ECO:0000313" key="11">
    <source>
        <dbReference type="EMBL" id="PHJ14613.1"/>
    </source>
</evidence>
<evidence type="ECO:0000256" key="5">
    <source>
        <dbReference type="ARBA" id="ARBA00022989"/>
    </source>
</evidence>
<reference evidence="11 12" key="1">
    <citation type="journal article" date="2017" name="Int. J. Parasitol.">
        <title>The genome of the protozoan parasite Cystoisospora suis and a reverse vaccinology approach to identify vaccine candidates.</title>
        <authorList>
            <person name="Palmieri N."/>
            <person name="Shrestha A."/>
            <person name="Ruttkowski B."/>
            <person name="Beck T."/>
            <person name="Vogl C."/>
            <person name="Tomley F."/>
            <person name="Blake D.P."/>
            <person name="Joachim A."/>
        </authorList>
    </citation>
    <scope>NUCLEOTIDE SEQUENCE [LARGE SCALE GENOMIC DNA]</scope>
    <source>
        <strain evidence="11 12">Wien I</strain>
    </source>
</reference>
<keyword evidence="9" id="KW-0739">Sodium transport</keyword>
<dbReference type="Proteomes" id="UP000221165">
    <property type="component" value="Unassembled WGS sequence"/>
</dbReference>
<evidence type="ECO:0000256" key="7">
    <source>
        <dbReference type="ARBA" id="ARBA00023065"/>
    </source>
</evidence>
<gene>
    <name evidence="11" type="ORF">CSUI_011577</name>
</gene>
<keyword evidence="2" id="KW-0813">Transport</keyword>
<dbReference type="VEuPathDB" id="ToxoDB:CSUI_011577"/>
<feature type="non-terminal residue" evidence="11">
    <location>
        <position position="75"/>
    </location>
</feature>
<name>A0A2C6KDY9_9APIC</name>
<dbReference type="OrthoDB" id="441412at2759"/>
<sequence length="75" mass="8159">VAVNVIFFSFFLRYGISRIYDWPNALMLASIVSATDPVAVIACLRTLGAPEKLSSLIDGESLLNDGSAVVFFEVF</sequence>
<dbReference type="Pfam" id="PF00999">
    <property type="entry name" value="Na_H_Exchanger"/>
    <property type="match status" value="1"/>
</dbReference>
<dbReference type="AlphaFoldDB" id="A0A2C6KDY9"/>
<dbReference type="GO" id="GO:0015385">
    <property type="term" value="F:sodium:proton antiporter activity"/>
    <property type="evidence" value="ECO:0007669"/>
    <property type="project" value="InterPro"/>
</dbReference>
<evidence type="ECO:0000259" key="10">
    <source>
        <dbReference type="Pfam" id="PF00999"/>
    </source>
</evidence>
<dbReference type="GO" id="GO:0005886">
    <property type="term" value="C:plasma membrane"/>
    <property type="evidence" value="ECO:0007669"/>
    <property type="project" value="UniProtKB-SubCell"/>
</dbReference>
<protein>
    <submittedName>
        <fullName evidence="11">Sodium hydrogen exchanger nhe2</fullName>
    </submittedName>
</protein>
<evidence type="ECO:0000256" key="6">
    <source>
        <dbReference type="ARBA" id="ARBA00023053"/>
    </source>
</evidence>
<feature type="non-terminal residue" evidence="11">
    <location>
        <position position="1"/>
    </location>
</feature>
<keyword evidence="4" id="KW-0812">Transmembrane</keyword>
<evidence type="ECO:0000256" key="2">
    <source>
        <dbReference type="ARBA" id="ARBA00022448"/>
    </source>
</evidence>
<feature type="domain" description="Cation/H+ exchanger transmembrane" evidence="10">
    <location>
        <begin position="1"/>
        <end position="75"/>
    </location>
</feature>
<proteinExistence type="predicted"/>
<keyword evidence="8" id="KW-0472">Membrane</keyword>
<keyword evidence="7" id="KW-0406">Ion transport</keyword>
<evidence type="ECO:0000256" key="8">
    <source>
        <dbReference type="ARBA" id="ARBA00023136"/>
    </source>
</evidence>
<dbReference type="RefSeq" id="XP_067916349.1">
    <property type="nucleotide sequence ID" value="XM_068071675.1"/>
</dbReference>
<organism evidence="11 12">
    <name type="scientific">Cystoisospora suis</name>
    <dbReference type="NCBI Taxonomy" id="483139"/>
    <lineage>
        <taxon>Eukaryota</taxon>
        <taxon>Sar</taxon>
        <taxon>Alveolata</taxon>
        <taxon>Apicomplexa</taxon>
        <taxon>Conoidasida</taxon>
        <taxon>Coccidia</taxon>
        <taxon>Eucoccidiorida</taxon>
        <taxon>Eimeriorina</taxon>
        <taxon>Sarcocystidae</taxon>
        <taxon>Cystoisospora</taxon>
    </lineage>
</organism>
<dbReference type="EMBL" id="MIGC01014247">
    <property type="protein sequence ID" value="PHJ14613.1"/>
    <property type="molecule type" value="Genomic_DNA"/>
</dbReference>
<keyword evidence="5" id="KW-1133">Transmembrane helix</keyword>
<keyword evidence="12" id="KW-1185">Reference proteome</keyword>
<dbReference type="InterPro" id="IPR018422">
    <property type="entry name" value="Cation/H_exchanger_CPA1"/>
</dbReference>
<evidence type="ECO:0000256" key="3">
    <source>
        <dbReference type="ARBA" id="ARBA00022475"/>
    </source>
</evidence>
<dbReference type="GO" id="GO:0098719">
    <property type="term" value="P:sodium ion import across plasma membrane"/>
    <property type="evidence" value="ECO:0007669"/>
    <property type="project" value="TreeGrafter"/>
</dbReference>